<dbReference type="RefSeq" id="WP_182659675.1">
    <property type="nucleotide sequence ID" value="NZ_VKHS01000001.1"/>
</dbReference>
<dbReference type="GO" id="GO:0016787">
    <property type="term" value="F:hydrolase activity"/>
    <property type="evidence" value="ECO:0007669"/>
    <property type="project" value="UniProtKB-KW"/>
</dbReference>
<dbReference type="InterPro" id="IPR012223">
    <property type="entry name" value="TEII"/>
</dbReference>
<dbReference type="InterPro" id="IPR029058">
    <property type="entry name" value="AB_hydrolase_fold"/>
</dbReference>
<dbReference type="Gene3D" id="3.40.50.1820">
    <property type="entry name" value="alpha/beta hydrolase"/>
    <property type="match status" value="1"/>
</dbReference>
<reference evidence="4" key="1">
    <citation type="submission" date="2019-10" db="EMBL/GenBank/DDBJ databases">
        <title>Streptomyces sp. nov., a novel actinobacterium isolated from alkaline environment.</title>
        <authorList>
            <person name="Golinska P."/>
        </authorList>
    </citation>
    <scope>NUCLEOTIDE SEQUENCE [LARGE SCALE GENOMIC DNA]</scope>
    <source>
        <strain evidence="4">DSM 42108</strain>
    </source>
</reference>
<organism evidence="3 4">
    <name type="scientific">Streptomyces calidiresistens</name>
    <dbReference type="NCBI Taxonomy" id="1485586"/>
    <lineage>
        <taxon>Bacteria</taxon>
        <taxon>Bacillati</taxon>
        <taxon>Actinomycetota</taxon>
        <taxon>Actinomycetes</taxon>
        <taxon>Kitasatosporales</taxon>
        <taxon>Streptomycetaceae</taxon>
        <taxon>Streptomyces</taxon>
    </lineage>
</organism>
<feature type="domain" description="Thioesterase" evidence="2">
    <location>
        <begin position="63"/>
        <end position="274"/>
    </location>
</feature>
<evidence type="ECO:0000313" key="4">
    <source>
        <dbReference type="Proteomes" id="UP000530234"/>
    </source>
</evidence>
<comment type="caution">
    <text evidence="3">The sequence shown here is derived from an EMBL/GenBank/DDBJ whole genome shotgun (WGS) entry which is preliminary data.</text>
</comment>
<proteinExistence type="inferred from homology"/>
<evidence type="ECO:0000313" key="3">
    <source>
        <dbReference type="EMBL" id="MBB0227966.1"/>
    </source>
</evidence>
<accession>A0A7W3SZQ5</accession>
<keyword evidence="3" id="KW-0378">Hydrolase</keyword>
<name>A0A7W3SZQ5_9ACTN</name>
<sequence length="306" mass="34177">MKDPVHEKTILRERIARLPVDQRTRLVERLRHTRPSSPSPHGAPAFVRQPAAHVGTTGTPTVRLFCFPYAGGGGSVFRTWGRSLPAGTEVWTASLPGRESRLAEPPLRRMEPLIEQLHEAITPHLDLPYVFFGHSMGALIAFELTRRLRRAGDPPPDRLVLAAFRAPHLPNPNIRIHHLPDEVLKTVLLKEGTSRQVLESEELMRALLPTLRADLELCDTYRFRDDLPLPMPLTVLGGDRDVRVGREDLRGWRAQAAGPFRLAMLPGPHFFIHSSPDLLRAEVARELAATAGTREGDEDDDRPLAG</sequence>
<keyword evidence="4" id="KW-1185">Reference proteome</keyword>
<dbReference type="PANTHER" id="PTHR11487">
    <property type="entry name" value="THIOESTERASE"/>
    <property type="match status" value="1"/>
</dbReference>
<dbReference type="GO" id="GO:0008610">
    <property type="term" value="P:lipid biosynthetic process"/>
    <property type="evidence" value="ECO:0007669"/>
    <property type="project" value="TreeGrafter"/>
</dbReference>
<dbReference type="PANTHER" id="PTHR11487:SF0">
    <property type="entry name" value="S-ACYL FATTY ACID SYNTHASE THIOESTERASE, MEDIUM CHAIN"/>
    <property type="match status" value="1"/>
</dbReference>
<dbReference type="Proteomes" id="UP000530234">
    <property type="component" value="Unassembled WGS sequence"/>
</dbReference>
<gene>
    <name evidence="3" type="ORF">FOE67_00165</name>
</gene>
<comment type="similarity">
    <text evidence="1">Belongs to the thioesterase family.</text>
</comment>
<dbReference type="EMBL" id="VKHS01000001">
    <property type="protein sequence ID" value="MBB0227966.1"/>
    <property type="molecule type" value="Genomic_DNA"/>
</dbReference>
<dbReference type="Pfam" id="PF00975">
    <property type="entry name" value="Thioesterase"/>
    <property type="match status" value="1"/>
</dbReference>
<dbReference type="AlphaFoldDB" id="A0A7W3SZQ5"/>
<dbReference type="SUPFAM" id="SSF53474">
    <property type="entry name" value="alpha/beta-Hydrolases"/>
    <property type="match status" value="1"/>
</dbReference>
<dbReference type="InterPro" id="IPR001031">
    <property type="entry name" value="Thioesterase"/>
</dbReference>
<protein>
    <submittedName>
        <fullName evidence="3">Alpha/beta fold hydrolase</fullName>
    </submittedName>
</protein>
<evidence type="ECO:0000259" key="2">
    <source>
        <dbReference type="Pfam" id="PF00975"/>
    </source>
</evidence>
<evidence type="ECO:0000256" key="1">
    <source>
        <dbReference type="ARBA" id="ARBA00007169"/>
    </source>
</evidence>